<accession>A0A2S9JZA0</accession>
<name>A0A2S9JZA0_9HYPH</name>
<organism evidence="3 4">
    <name type="scientific">Phyllobacterium myrsinacearum</name>
    <dbReference type="NCBI Taxonomy" id="28101"/>
    <lineage>
        <taxon>Bacteria</taxon>
        <taxon>Pseudomonadati</taxon>
        <taxon>Pseudomonadota</taxon>
        <taxon>Alphaproteobacteria</taxon>
        <taxon>Hyphomicrobiales</taxon>
        <taxon>Phyllobacteriaceae</taxon>
        <taxon>Phyllobacterium</taxon>
    </lineage>
</organism>
<evidence type="ECO:0000313" key="3">
    <source>
        <dbReference type="EMBL" id="PRD58668.1"/>
    </source>
</evidence>
<evidence type="ECO:0000256" key="2">
    <source>
        <dbReference type="ARBA" id="ARBA00022649"/>
    </source>
</evidence>
<dbReference type="Pfam" id="PF05016">
    <property type="entry name" value="ParE_toxin"/>
    <property type="match status" value="1"/>
</dbReference>
<keyword evidence="4" id="KW-1185">Reference proteome</keyword>
<protein>
    <submittedName>
        <fullName evidence="3">Type II toxin-antitoxin system mRNA interferase toxin, RelE/StbE family</fullName>
    </submittedName>
</protein>
<dbReference type="EMBL" id="PVBT01000001">
    <property type="protein sequence ID" value="PRD58668.1"/>
    <property type="molecule type" value="Genomic_DNA"/>
</dbReference>
<dbReference type="InterPro" id="IPR035093">
    <property type="entry name" value="RelE/ParE_toxin_dom_sf"/>
</dbReference>
<dbReference type="Proteomes" id="UP000238563">
    <property type="component" value="Unassembled WGS sequence"/>
</dbReference>
<dbReference type="Gene3D" id="3.30.2310.20">
    <property type="entry name" value="RelE-like"/>
    <property type="match status" value="1"/>
</dbReference>
<reference evidence="3 4" key="1">
    <citation type="submission" date="2018-02" db="EMBL/GenBank/DDBJ databases">
        <title>The draft genome of Phyllobacterium myrsinacearum DSM5892.</title>
        <authorList>
            <person name="Li L."/>
            <person name="Liu L."/>
            <person name="Zhang X."/>
            <person name="Wang T."/>
        </authorList>
    </citation>
    <scope>NUCLEOTIDE SEQUENCE [LARGE SCALE GENOMIC DNA]</scope>
    <source>
        <strain evidence="3 4">DSM 5892</strain>
    </source>
</reference>
<evidence type="ECO:0000256" key="1">
    <source>
        <dbReference type="ARBA" id="ARBA00006226"/>
    </source>
</evidence>
<comment type="caution">
    <text evidence="3">The sequence shown here is derived from an EMBL/GenBank/DDBJ whole genome shotgun (WGS) entry which is preliminary data.</text>
</comment>
<comment type="similarity">
    <text evidence="1">Belongs to the RelE toxin family.</text>
</comment>
<sequence>MKWNAILVWQIELSATAAKQLAKLDRQDAKRIAAFLRERLASIDDPRQLGKALTGPLGGLWRYRVGNYRIICDLQGKRLIILVLEIGHRGAIYR</sequence>
<dbReference type="AlphaFoldDB" id="A0A2S9JZA0"/>
<dbReference type="InterPro" id="IPR007712">
    <property type="entry name" value="RelE/ParE_toxin"/>
</dbReference>
<evidence type="ECO:0000313" key="4">
    <source>
        <dbReference type="Proteomes" id="UP000238563"/>
    </source>
</evidence>
<dbReference type="PANTHER" id="PTHR35601">
    <property type="entry name" value="TOXIN RELE"/>
    <property type="match status" value="1"/>
</dbReference>
<dbReference type="SUPFAM" id="SSF143011">
    <property type="entry name" value="RelE-like"/>
    <property type="match status" value="1"/>
</dbReference>
<dbReference type="PANTHER" id="PTHR35601:SF1">
    <property type="entry name" value="TOXIN RELE"/>
    <property type="match status" value="1"/>
</dbReference>
<dbReference type="OrthoDB" id="5570653at2"/>
<proteinExistence type="inferred from homology"/>
<keyword evidence="2" id="KW-1277">Toxin-antitoxin system</keyword>
<gene>
    <name evidence="3" type="ORF">C5750_06130</name>
</gene>